<comment type="caution">
    <text evidence="2">The sequence shown here is derived from an EMBL/GenBank/DDBJ whole genome shotgun (WGS) entry which is preliminary data.</text>
</comment>
<feature type="domain" description="Apple" evidence="1">
    <location>
        <begin position="1891"/>
        <end position="1972"/>
    </location>
</feature>
<feature type="domain" description="Apple" evidence="1">
    <location>
        <begin position="1262"/>
        <end position="1339"/>
    </location>
</feature>
<feature type="domain" description="Apple" evidence="1">
    <location>
        <begin position="1423"/>
        <end position="1506"/>
    </location>
</feature>
<name>A0ABP0QSR1_9DINO</name>
<sequence>ASERAQAGQKIVLDLEGSISCTPQSAVIGVVSNRSLTLRGGQGSIGGACDISVGAGSELQIAQVDLLGSIAVEEGGSVNLTEVLLDVEVCPFGWSSVPGSTQCMSTVSEIGLPLSVSRASELCAEGLGDDAARVPVLADVTSQADRDLAQSLLFDEAAWVQGSPCATILPDSSVSAAPCDSDQVRFAVCSVPKRVPISPPGAALLTQTQLLVTSPGTYRQLLSQALFPGDPLSGAQDAAENNTVVIAQRDVTFSALPLALAASPEEPWQVEIEVDHPCGDLVMQVGSDLNANLTEVTDSATPTGLVVQAELDSSPGELPRFIHVFANTASCACIHRVALLKGGVPFVDLDMQFAVEYKCDNSFPSIALSEDGCLLLDDGQRPDAVLPPQVTLDLDASECDRFSLKQHPLAGSPFEVRIGVQGDIDALTFEDADTSRKLVLTETSPEQFSLFLDETFARLVTSIRVIGNATIGTPKITSVQTRFEGAQVAGWDPADTHTCFKVCPVMHDAAGIDFGVVQQIEFRIDAVNKLDNNKTLCDEIESIVTYADLAAPTTDDTTDAETTCRAPVQQVALDDIQAFIDDNQTTWRYVPLVVNATETPQTADVDITIPPNLQVEIEQVDDLAVVAASLRVLPGGRLEISNFVLSGDISGFAGASNSGFLLMEGCTVVDNFGIIASPTELPPTFDVVTKVVACDLVHAAVLPLLTSVIELDSVTVRSQSTLSTISSPPGSVALSRVEVEQGALALTSPLVVDFLDLEPEISIADPLTDPACVTSSQPPSPLFDVRSFQECQSTCQADALCIGFFFDALGPSSEQDTAQDPVCGLCLPPGLGGCSFDCSLPSSTLLRLQPVVAFADLGDQVCGVGEGLAYDSNNLTLRECQGWCSSKPDCAMISYDSTDAFSCTLFEVSAVVPCTSINNNRIFVDTKVVDDFEVLPAGVCIDRSSSTAAATISTGVSRGSCAAACVAMGTDCTAFEIVDLGFPTSCDLFSSPVLTTTCSNQQGTSTLVDLSDASFPSLDQGTIAELDCNPPTSFALAEHVVSSIGRCKAQCDVDPACDTFTFSSELGLSNCWTFQSSALDVLFDETTCVQDPTAATRTFLGVNRADFVESAASGSLSCGSQRFPALSLTLEQCKEMCSALVPGCTRIAYDDGAATCRLTCDPADGQPVAATHAFQAAPPGVDSGIEYFGDVAVCSEDMDLIDIARVASTRFVDLCRVLCDIDSDCVGFTTDASCNLVRNVALRPSTSSCASVVNARIIFQGKPIFDFVAAPETARFAGGLSVVPEGANSVRVCQQTCVEDLSCFAASLRASDQACLHFGSRKFSPDPATAPGARPFVQYTRSFFEEAFGGAIIKGASILRTLSDVPRAACLRACDLTAACLAVRHDAESLSCELRAGDNVVTASEAGDADAFFGRVQVNPFTEVSTEFKTVCPDPAAQLSSMPPGAVFDVEACQALCEAELSCGSVVFDKATRTCKLYDRDSFVVTDTPSCRTPDEVMFVSYVQFLERDSRKMSEVSGTPGLCLDNVQDFILGGVVFFTGTQAACEARCLDDPECGAYLYNAAPFILDDCKLLTANLSLSACDVSSNTEVLEIKYVGTSFSQINSTSCLADTSSTLVNRFTEATSVPECAALCEAHVTCVAFRMENGCELFDSAETLACSFGLEEDAYAKFSDKPFSRVGRQFCAASSRIATLSGTLETCKAVCAQTDGCGAVQHNEAGECILRETGAFFPCEDSNHVLFVSHEQLLLLDVPETTSMLLLDGVCYRNREFEDSSCLSTGTCGWGVGCSSDSDCADDLECVAANGSFQVGTVPLGFLQFPPAVCMGPRNSDKDDCVATCLADPDCKGVQFFSGTGDDVCGRLTQQVFDRLETRAKFLSCGDTGFQVFLKVSSAPSAYRSLEGACLKRSLEDRVGVFRGRSLVDCMAICESYATCKHFSLSDFGECKLFGLQMGDVEEADCDTSVAGVTTYINTQALVDAVEYLGEPEHIMTEAPGLTYDECATACASLDKCEAFIHDWSKRQVTGSLDVTVEPQRVATKTVTGTLTRVWEVLEDSNQVHLTAKLDTNYTVQQRLYFESAGGDQVRVLFFAEDDRFFGDHLCLALSGTDITADLCSELDVNQVFVRGTSADGFLTLSPVSRPGDCVSWASETSLTLSSGDCTSDTSLFERASSGVRLSVFSDKFKCVSSKEVETQVSLEQCRTDADDVLFRDAEQWTFLFESGRWVAQRILYQQSPYEEILQEQTCLYAGSDGVVARGSCVEANSTFSLGIGGSIKGAFSGGEGQCVTAQGEQLRMEQCAEDGADDQTWVRFAVCKLTTRETSAVMALENVFSKECWRDSFNPYNSVCDEPSSSRMISCGRDIKYTSVDRVRYVYSATNPALKFTLEELGTSGRPNGRCLGRDSTLGSVGSESCGDAAQYPFVNWLFNARNLTFTSLDGRVLAYSPCSGRVVAYSDSEVVARGLKTAWRKSEPTGGAVELSVPATPINFEVTDPEVLFQVWLWSDFGIRSRKLLAKVESVSNTVSRLSAFVKRCKQAIERAIGALNRVEGVLAPPVSTLNRISSFLLVVDPILRIFERVPYVGPVVRGVRLRSILSSARKAFNKAKRTGGRLGTVALSGTAVVTGLLTGLLDASDSLDELPSRLRSIASLITRLTRCAFEQANQAVQSGLDALMDKIGDGIDTLQVLMGQLGAILKPVSRAIDSVTSRVLKPINALRAALRPTERIVDALDFLVKLFAFRIPIKYPVGVKWKRGCVFGGCLQIKWRTTGFGLEQIGEFLAWLERTIRKIPGVGWVLDVIDRLVSAVLGKLFPRIRIPMPNFGALEGFGVLDNVGSKVSELVDALNDKVDDLMSAALGWVEDLDGLIDLSPIEDLIAKFPVFDGFPECNDINCLLNLFELPSVSAGVMDDIILLANRTARLQQVVENPDFGDRVGNLMQYTGDCIRYKELPIIGLDQVAVALGLNESEVCRELLDNGARSLEYCEEFEVDPRAEAEADALGSWLSTELSDLAEEFAQPEALSRRQLLDGPEFNDLSGQNMTVMFTVAVPIDDLLPQCVQFGRSVKWLNRHVKATSAQIRFQLFTSWSRILREAMEPTISLLDAEESLFSRCSLQDLTPCKAFVEAYRTAEFDRADFSVDFDPGTLQGQRKWEELSGPEQIKVLQLLDKYKSGKTLRQLQSKAVMAREAVDEVVDDPIRPCRLRYSDFKNALFQFRVSSQGGSELNGESRVEMPFTGFQINLGNFITYRRDMHIYPAVSAETPREGLRLLFERAGNRAGMFKGSFLACSKDVWFDKTKTVSQKWAAWKSQCDKRPDFFVGGSLHLGIAINLLQCSPRLECRVFGRFGKGSADDQLA</sequence>
<evidence type="ECO:0000313" key="3">
    <source>
        <dbReference type="Proteomes" id="UP001642464"/>
    </source>
</evidence>
<reference evidence="2 3" key="1">
    <citation type="submission" date="2024-02" db="EMBL/GenBank/DDBJ databases">
        <authorList>
            <person name="Chen Y."/>
            <person name="Shah S."/>
            <person name="Dougan E. K."/>
            <person name="Thang M."/>
            <person name="Chan C."/>
        </authorList>
    </citation>
    <scope>NUCLEOTIDE SEQUENCE [LARGE SCALE GENOMIC DNA]</scope>
</reference>
<feature type="domain" description="Apple" evidence="1">
    <location>
        <begin position="927"/>
        <end position="1011"/>
    </location>
</feature>
<keyword evidence="3" id="KW-1185">Reference proteome</keyword>
<gene>
    <name evidence="2" type="ORF">SCF082_LOCUS42859</name>
</gene>
<dbReference type="Proteomes" id="UP001642464">
    <property type="component" value="Unassembled WGS sequence"/>
</dbReference>
<dbReference type="EMBL" id="CAXAMM010040072">
    <property type="protein sequence ID" value="CAK9090905.1"/>
    <property type="molecule type" value="Genomic_DNA"/>
</dbReference>
<proteinExistence type="predicted"/>
<protein>
    <recommendedName>
        <fullName evidence="1">Apple domain-containing protein</fullName>
    </recommendedName>
</protein>
<dbReference type="Pfam" id="PF00024">
    <property type="entry name" value="PAN_1"/>
    <property type="match status" value="1"/>
</dbReference>
<feature type="non-terminal residue" evidence="2">
    <location>
        <position position="1"/>
    </location>
</feature>
<dbReference type="InterPro" id="IPR003609">
    <property type="entry name" value="Pan_app"/>
</dbReference>
<feature type="domain" description="Apple" evidence="1">
    <location>
        <begin position="1663"/>
        <end position="1746"/>
    </location>
</feature>
<dbReference type="Pfam" id="PF14295">
    <property type="entry name" value="PAN_4"/>
    <property type="match status" value="7"/>
</dbReference>
<evidence type="ECO:0000313" key="2">
    <source>
        <dbReference type="EMBL" id="CAK9090905.1"/>
    </source>
</evidence>
<accession>A0ABP0QSR1</accession>
<dbReference type="SMART" id="SM00473">
    <property type="entry name" value="PAN_AP"/>
    <property type="match status" value="6"/>
</dbReference>
<evidence type="ECO:0000259" key="1">
    <source>
        <dbReference type="SMART" id="SM00473"/>
    </source>
</evidence>
<feature type="domain" description="Apple" evidence="1">
    <location>
        <begin position="1519"/>
        <end position="1595"/>
    </location>
</feature>
<organism evidence="2 3">
    <name type="scientific">Durusdinium trenchii</name>
    <dbReference type="NCBI Taxonomy" id="1381693"/>
    <lineage>
        <taxon>Eukaryota</taxon>
        <taxon>Sar</taxon>
        <taxon>Alveolata</taxon>
        <taxon>Dinophyceae</taxon>
        <taxon>Suessiales</taxon>
        <taxon>Symbiodiniaceae</taxon>
        <taxon>Durusdinium</taxon>
    </lineage>
</organism>